<dbReference type="EMBL" id="BARS01017081">
    <property type="protein sequence ID" value="GAF93998.1"/>
    <property type="molecule type" value="Genomic_DNA"/>
</dbReference>
<proteinExistence type="predicted"/>
<protein>
    <submittedName>
        <fullName evidence="1">Uncharacterized protein</fullName>
    </submittedName>
</protein>
<sequence>DPSDFYKKLLADPETVQFMKTLYNKVQAYGEDKDKFLNYMVGSIASWYTSMEMMVANVETVKLLMLLNSIEQGMMLFQDTLRESHKSEAAKPV</sequence>
<reference evidence="1" key="1">
    <citation type="journal article" date="2014" name="Front. Microbiol.">
        <title>High frequency of phylogenetically diverse reductive dehalogenase-homologous genes in deep subseafloor sedimentary metagenomes.</title>
        <authorList>
            <person name="Kawai M."/>
            <person name="Futagami T."/>
            <person name="Toyoda A."/>
            <person name="Takaki Y."/>
            <person name="Nishi S."/>
            <person name="Hori S."/>
            <person name="Arai W."/>
            <person name="Tsubouchi T."/>
            <person name="Morono Y."/>
            <person name="Uchiyama I."/>
            <person name="Ito T."/>
            <person name="Fujiyama A."/>
            <person name="Inagaki F."/>
            <person name="Takami H."/>
        </authorList>
    </citation>
    <scope>NUCLEOTIDE SEQUENCE</scope>
    <source>
        <strain evidence="1">Expedition CK06-06</strain>
    </source>
</reference>
<gene>
    <name evidence="1" type="ORF">S01H1_27991</name>
</gene>
<name>X0TKD4_9ZZZZ</name>
<organism evidence="1">
    <name type="scientific">marine sediment metagenome</name>
    <dbReference type="NCBI Taxonomy" id="412755"/>
    <lineage>
        <taxon>unclassified sequences</taxon>
        <taxon>metagenomes</taxon>
        <taxon>ecological metagenomes</taxon>
    </lineage>
</organism>
<comment type="caution">
    <text evidence="1">The sequence shown here is derived from an EMBL/GenBank/DDBJ whole genome shotgun (WGS) entry which is preliminary data.</text>
</comment>
<feature type="non-terminal residue" evidence="1">
    <location>
        <position position="1"/>
    </location>
</feature>
<dbReference type="AlphaFoldDB" id="X0TKD4"/>
<evidence type="ECO:0000313" key="1">
    <source>
        <dbReference type="EMBL" id="GAF93998.1"/>
    </source>
</evidence>
<accession>X0TKD4</accession>